<dbReference type="KEGG" id="daq:DAQ1742_01619"/>
<reference evidence="1 2" key="1">
    <citation type="submission" date="2016-09" db="EMBL/GenBank/DDBJ databases">
        <authorList>
            <person name="Reverchon S."/>
            <person name="Nasser W."/>
            <person name="Leonard S."/>
            <person name="Brochier C."/>
            <person name="Duprey A."/>
        </authorList>
    </citation>
    <scope>NUCLEOTIDE SEQUENCE [LARGE SCALE GENOMIC DNA]</scope>
    <source>
        <strain evidence="1 2">174/2</strain>
    </source>
</reference>
<sequence length="549" mass="60450">MLSENKIMNADSLLSEQNGSNDNGIIRTVIGQYANKGIVQVTSASPLLIQFYDIQLKLAGITPGLYPAFSQQWNNSKLHKNFTATLALGNSLSAFQIQSITSLNSSDGKNFTANAIGSLPVSATNVTQTLGIFDNAGNPVGTVQYKKHYIDAADCLIQASGIFPDSLINSAYPVTIIYTFSQTIAGQTVYGIEIVTTQSYPKKIINDSPTDINHNSQIKICLTRNDGDCDYWHNYDGNVSLPIKGSITYFGNIDVQNGMPVNAYSSIYIIRQSQGGSPIKPSGSFNFFTNAGTRINGSQLSWDLNWLDFSPPDFTSGERVYYVFKVTLQIAGQSVACFITNAPDNVLPSPPMLNTLKIKPMQIVYGCLGKDTRILMQDATEKALGEIRTGEWVYGRDGRRLRVENVTTGHETQYLDITVNHPDHPLQTITTSYGHPFYTSTGVKLARELTLADRLIGRSGECPIITITEQHQPIAVYNLHLSTDDPARDLGGNHGTMYANGLLVGDSLAQQQYEQAYKRRPVNVLGQLPPEWQQDYRNYMATRATVIQP</sequence>
<organism evidence="1 2">
    <name type="scientific">Dickeya aquatica</name>
    <dbReference type="NCBI Taxonomy" id="1401087"/>
    <lineage>
        <taxon>Bacteria</taxon>
        <taxon>Pseudomonadati</taxon>
        <taxon>Pseudomonadota</taxon>
        <taxon>Gammaproteobacteria</taxon>
        <taxon>Enterobacterales</taxon>
        <taxon>Pectobacteriaceae</taxon>
        <taxon>Dickeya</taxon>
    </lineage>
</organism>
<name>A0A375A9H4_9GAMM</name>
<dbReference type="SUPFAM" id="SSF51294">
    <property type="entry name" value="Hedgehog/intein (Hint) domain"/>
    <property type="match status" value="1"/>
</dbReference>
<gene>
    <name evidence="1" type="ORF">DAQ1742_01619</name>
</gene>
<evidence type="ECO:0000313" key="1">
    <source>
        <dbReference type="EMBL" id="SLM62576.1"/>
    </source>
</evidence>
<protein>
    <recommendedName>
        <fullName evidence="3">Hint domain-containing protein</fullName>
    </recommendedName>
</protein>
<dbReference type="Gene3D" id="2.170.16.10">
    <property type="entry name" value="Hedgehog/Intein (Hint) domain"/>
    <property type="match status" value="1"/>
</dbReference>
<dbReference type="AlphaFoldDB" id="A0A375A9H4"/>
<evidence type="ECO:0008006" key="3">
    <source>
        <dbReference type="Google" id="ProtNLM"/>
    </source>
</evidence>
<dbReference type="Pfam" id="PF07591">
    <property type="entry name" value="PT-HINT"/>
    <property type="match status" value="1"/>
</dbReference>
<dbReference type="EMBL" id="LT615367">
    <property type="protein sequence ID" value="SLM62576.1"/>
    <property type="molecule type" value="Genomic_DNA"/>
</dbReference>
<dbReference type="InterPro" id="IPR036844">
    <property type="entry name" value="Hint_dom_sf"/>
</dbReference>
<evidence type="ECO:0000313" key="2">
    <source>
        <dbReference type="Proteomes" id="UP000294820"/>
    </source>
</evidence>
<dbReference type="Proteomes" id="UP000294820">
    <property type="component" value="Chromosome 1"/>
</dbReference>
<keyword evidence="2" id="KW-1185">Reference proteome</keyword>
<proteinExistence type="predicted"/>
<accession>A0A375A9H4</accession>
<dbReference type="CDD" id="cd00081">
    <property type="entry name" value="Hint"/>
    <property type="match status" value="1"/>
</dbReference>